<sequence length="217" mass="24263">MDASRFSRDTNGVDSIAVTIERTPNCNLHVGLAYRASNNELKWLHLAFHEMLQNEACAIAKPCVTPRIDSAEALYLSVFAEKIAKSKINRRIPYNLKYDPDISFDTKTGAIEAGIDSTGLGCATFVLAVFRSSGCVLVDCSTWPPANEDDKEQRRTYLGLLRRCSASGRRQAERIESEIDLPRFRPEQVAGACLEDIYPACYDLCEKNGHWIVNQLN</sequence>
<name>A0A518AN46_9BACT</name>
<gene>
    <name evidence="1" type="ORF">Pan181_23560</name>
</gene>
<evidence type="ECO:0000313" key="1">
    <source>
        <dbReference type="EMBL" id="QDU56152.1"/>
    </source>
</evidence>
<organism evidence="1 2">
    <name type="scientific">Aeoliella mucimassa</name>
    <dbReference type="NCBI Taxonomy" id="2527972"/>
    <lineage>
        <taxon>Bacteria</taxon>
        <taxon>Pseudomonadati</taxon>
        <taxon>Planctomycetota</taxon>
        <taxon>Planctomycetia</taxon>
        <taxon>Pirellulales</taxon>
        <taxon>Lacipirellulaceae</taxon>
        <taxon>Aeoliella</taxon>
    </lineage>
</organism>
<proteinExistence type="predicted"/>
<evidence type="ECO:0000313" key="2">
    <source>
        <dbReference type="Proteomes" id="UP000315750"/>
    </source>
</evidence>
<dbReference type="RefSeq" id="WP_145246905.1">
    <property type="nucleotide sequence ID" value="NZ_CP036278.1"/>
</dbReference>
<protein>
    <submittedName>
        <fullName evidence="1">Uncharacterized protein</fullName>
    </submittedName>
</protein>
<dbReference type="AlphaFoldDB" id="A0A518AN46"/>
<keyword evidence="2" id="KW-1185">Reference proteome</keyword>
<dbReference type="KEGG" id="amuc:Pan181_23560"/>
<reference evidence="1 2" key="1">
    <citation type="submission" date="2019-02" db="EMBL/GenBank/DDBJ databases">
        <title>Deep-cultivation of Planctomycetes and their phenomic and genomic characterization uncovers novel biology.</title>
        <authorList>
            <person name="Wiegand S."/>
            <person name="Jogler M."/>
            <person name="Boedeker C."/>
            <person name="Pinto D."/>
            <person name="Vollmers J."/>
            <person name="Rivas-Marin E."/>
            <person name="Kohn T."/>
            <person name="Peeters S.H."/>
            <person name="Heuer A."/>
            <person name="Rast P."/>
            <person name="Oberbeckmann S."/>
            <person name="Bunk B."/>
            <person name="Jeske O."/>
            <person name="Meyerdierks A."/>
            <person name="Storesund J.E."/>
            <person name="Kallscheuer N."/>
            <person name="Luecker S."/>
            <person name="Lage O.M."/>
            <person name="Pohl T."/>
            <person name="Merkel B.J."/>
            <person name="Hornburger P."/>
            <person name="Mueller R.-W."/>
            <person name="Bruemmer F."/>
            <person name="Labrenz M."/>
            <person name="Spormann A.M."/>
            <person name="Op den Camp H."/>
            <person name="Overmann J."/>
            <person name="Amann R."/>
            <person name="Jetten M.S.M."/>
            <person name="Mascher T."/>
            <person name="Medema M.H."/>
            <person name="Devos D.P."/>
            <person name="Kaster A.-K."/>
            <person name="Ovreas L."/>
            <person name="Rohde M."/>
            <person name="Galperin M.Y."/>
            <person name="Jogler C."/>
        </authorList>
    </citation>
    <scope>NUCLEOTIDE SEQUENCE [LARGE SCALE GENOMIC DNA]</scope>
    <source>
        <strain evidence="1 2">Pan181</strain>
    </source>
</reference>
<dbReference type="OrthoDB" id="6902965at2"/>
<dbReference type="EMBL" id="CP036278">
    <property type="protein sequence ID" value="QDU56152.1"/>
    <property type="molecule type" value="Genomic_DNA"/>
</dbReference>
<dbReference type="Proteomes" id="UP000315750">
    <property type="component" value="Chromosome"/>
</dbReference>
<accession>A0A518AN46</accession>